<comment type="similarity">
    <text evidence="2 8">Belongs to the peptidase M16 family.</text>
</comment>
<feature type="domain" description="Peptidase M16 N-terminal" evidence="10">
    <location>
        <begin position="68"/>
        <end position="213"/>
    </location>
</feature>
<keyword evidence="4" id="KW-0479">Metal-binding</keyword>
<dbReference type="InterPro" id="IPR050626">
    <property type="entry name" value="Peptidase_M16"/>
</dbReference>
<feature type="signal peptide" evidence="9">
    <location>
        <begin position="1"/>
        <end position="26"/>
    </location>
</feature>
<dbReference type="PROSITE" id="PS00143">
    <property type="entry name" value="INSULINASE"/>
    <property type="match status" value="1"/>
</dbReference>
<dbReference type="InterPro" id="IPR011765">
    <property type="entry name" value="Pept_M16_N"/>
</dbReference>
<keyword evidence="7" id="KW-0482">Metalloprotease</keyword>
<evidence type="ECO:0000256" key="4">
    <source>
        <dbReference type="ARBA" id="ARBA00022723"/>
    </source>
</evidence>
<evidence type="ECO:0000256" key="2">
    <source>
        <dbReference type="ARBA" id="ARBA00007261"/>
    </source>
</evidence>
<comment type="caution">
    <text evidence="12">The sequence shown here is derived from an EMBL/GenBank/DDBJ whole genome shotgun (WGS) entry which is preliminary data.</text>
</comment>
<reference evidence="12 13" key="1">
    <citation type="submission" date="2021-07" db="EMBL/GenBank/DDBJ databases">
        <title>Characterization of Violacein-producing bacteria and related species.</title>
        <authorList>
            <person name="Wilson H.S."/>
            <person name="De Leon M.E."/>
        </authorList>
    </citation>
    <scope>NUCLEOTIDE SEQUENCE [LARGE SCALE GENOMIC DNA]</scope>
    <source>
        <strain evidence="12 13">HSC-2F05</strain>
    </source>
</reference>
<name>A0ABS7YEB9_9BURK</name>
<evidence type="ECO:0000256" key="7">
    <source>
        <dbReference type="ARBA" id="ARBA00023049"/>
    </source>
</evidence>
<keyword evidence="6" id="KW-0862">Zinc</keyword>
<accession>A0ABS7YEB9</accession>
<evidence type="ECO:0000313" key="12">
    <source>
        <dbReference type="EMBL" id="MCA1858055.1"/>
    </source>
</evidence>
<sequence length="925" mass="100867">MNPIDRTRGTAARLAAAGLCFVIAGAAWGAAAPAAAPARASAALPQGVTLGPSAEGITEYRLANGLKVLLFPDSSRPTVTVNVTYLVGSRHENYGETGMAHLLEHLLFKGTRKNPDITGQFARRGMDFNGTTSLDRTNYYEVFQASKDNLDWALQMEADRMANSPVAQKDLASEMTVVRNEFESGENSPAQVLFKRMQSVAYDWHSYGRSTIGNRSDIENVRIANLQAFYRTWYQPDNAVLLVAGKFEPNATLAQITRLFGAIAKPKRALPQFWTVEPTQDGERSFVVRRQGDVQIVAVGYKVPSDLQEESEALGFAAEIMGDAPNGRLHKLLVESGKASQVFSFGQTGYAPGLQFYGAVVKKGEPLEPVREALVEAVEGLSKQPPTAEEMERVRRAWLNNIERSLNDAQGFGVALSEAIALGDWRLYFLSRERIKEVKAEQVAASAGRYFLRSNRVVGSFVPEETPLRAAIPPAPPVESVMKDYRPAASNLVAEDFDPSQDNIMKRTTLTTAGGVKLALLPKKNRGETVTVQLRQHFGDENNLFGKGMTSALTSAMLMRGTSKYSRAELADAFDKLKMVGGPNSFQTTRANLAEAIRLAAHVLREPALPAAEFAQLRKQILTGLEASRNEPQSVAARALATHFNQYPRGDIRHANTLEEDIADLQAVRLEDLAAFHRGYYNTHPAEMAIVGDFDPKDIVPLVDALFGKWTAPENVAPVLRRHAEVAPVARTLDTPDKENGFYLAGMNLDLNVDDADYPALMLANYIFGEGGLKSRLMDRIRQKDGLSYGGGSELAAGDLDRAGSFSISAIAAPQNLRKLDAAVRDELARAVAKGFTEQELADAKSGLMQQRLQNRANDAALAAGWTSYLYRGRDFTWSAAFERKLMAVTLPQLNAAFRKGIDPAKLSVIMAGDQGKAGKGSGQP</sequence>
<keyword evidence="3" id="KW-0645">Protease</keyword>
<comment type="cofactor">
    <cofactor evidence="1">
        <name>Zn(2+)</name>
        <dbReference type="ChEBI" id="CHEBI:29105"/>
    </cofactor>
</comment>
<evidence type="ECO:0000313" key="13">
    <source>
        <dbReference type="Proteomes" id="UP001198602"/>
    </source>
</evidence>
<keyword evidence="9" id="KW-0732">Signal</keyword>
<evidence type="ECO:0000256" key="3">
    <source>
        <dbReference type="ARBA" id="ARBA00022670"/>
    </source>
</evidence>
<dbReference type="Gene3D" id="3.30.830.10">
    <property type="entry name" value="Metalloenzyme, LuxS/M16 peptidase-like"/>
    <property type="match status" value="4"/>
</dbReference>
<evidence type="ECO:0000256" key="6">
    <source>
        <dbReference type="ARBA" id="ARBA00022833"/>
    </source>
</evidence>
<evidence type="ECO:0000256" key="5">
    <source>
        <dbReference type="ARBA" id="ARBA00022801"/>
    </source>
</evidence>
<dbReference type="PANTHER" id="PTHR43690">
    <property type="entry name" value="NARDILYSIN"/>
    <property type="match status" value="1"/>
</dbReference>
<dbReference type="EMBL" id="JAHYBX010000011">
    <property type="protein sequence ID" value="MCA1858055.1"/>
    <property type="molecule type" value="Genomic_DNA"/>
</dbReference>
<dbReference type="Pfam" id="PF00675">
    <property type="entry name" value="Peptidase_M16"/>
    <property type="match status" value="1"/>
</dbReference>
<evidence type="ECO:0000259" key="10">
    <source>
        <dbReference type="Pfam" id="PF00675"/>
    </source>
</evidence>
<feature type="domain" description="Peptidase M16 C-terminal" evidence="11">
    <location>
        <begin position="669"/>
        <end position="848"/>
    </location>
</feature>
<evidence type="ECO:0000256" key="1">
    <source>
        <dbReference type="ARBA" id="ARBA00001947"/>
    </source>
</evidence>
<dbReference type="PANTHER" id="PTHR43690:SF17">
    <property type="entry name" value="PROTEIN YHJJ"/>
    <property type="match status" value="1"/>
</dbReference>
<dbReference type="InterPro" id="IPR007863">
    <property type="entry name" value="Peptidase_M16_C"/>
</dbReference>
<dbReference type="InterPro" id="IPR011249">
    <property type="entry name" value="Metalloenz_LuxS/M16"/>
</dbReference>
<feature type="domain" description="Peptidase M16 C-terminal" evidence="11">
    <location>
        <begin position="224"/>
        <end position="396"/>
    </location>
</feature>
<dbReference type="Proteomes" id="UP001198602">
    <property type="component" value="Unassembled WGS sequence"/>
</dbReference>
<proteinExistence type="inferred from homology"/>
<feature type="chain" id="PRO_5046465902" evidence="9">
    <location>
        <begin position="27"/>
        <end position="925"/>
    </location>
</feature>
<evidence type="ECO:0000256" key="9">
    <source>
        <dbReference type="SAM" id="SignalP"/>
    </source>
</evidence>
<gene>
    <name evidence="12" type="ORF">LE190_19285</name>
</gene>
<evidence type="ECO:0000256" key="8">
    <source>
        <dbReference type="RuleBase" id="RU004447"/>
    </source>
</evidence>
<dbReference type="InterPro" id="IPR001431">
    <property type="entry name" value="Pept_M16_Zn_BS"/>
</dbReference>
<dbReference type="Pfam" id="PF05193">
    <property type="entry name" value="Peptidase_M16_C"/>
    <property type="match status" value="2"/>
</dbReference>
<dbReference type="SUPFAM" id="SSF63411">
    <property type="entry name" value="LuxS/MPP-like metallohydrolase"/>
    <property type="match status" value="4"/>
</dbReference>
<organism evidence="12 13">
    <name type="scientific">Massilia hydrophila</name>
    <dbReference type="NCBI Taxonomy" id="3044279"/>
    <lineage>
        <taxon>Bacteria</taxon>
        <taxon>Pseudomonadati</taxon>
        <taxon>Pseudomonadota</taxon>
        <taxon>Betaproteobacteria</taxon>
        <taxon>Burkholderiales</taxon>
        <taxon>Oxalobacteraceae</taxon>
        <taxon>Telluria group</taxon>
        <taxon>Massilia</taxon>
    </lineage>
</organism>
<dbReference type="RefSeq" id="WP_225240226.1">
    <property type="nucleotide sequence ID" value="NZ_JAHYBX010000011.1"/>
</dbReference>
<keyword evidence="5" id="KW-0378">Hydrolase</keyword>
<keyword evidence="13" id="KW-1185">Reference proteome</keyword>
<protein>
    <submittedName>
        <fullName evidence="12">Insulinase family protein</fullName>
    </submittedName>
</protein>
<evidence type="ECO:0000259" key="11">
    <source>
        <dbReference type="Pfam" id="PF05193"/>
    </source>
</evidence>